<sequence>MTCLPLFIVTVIVVYSINVAVGELQLRTDCSTDADCDAGLECSREKCLIPYDSDEPCKSGFDCVHGVWCSSPPGGPWGCRMDFRCKNGECDDPATECEDGICARKEGERCTGPCKQGLTCRHSTCRQP</sequence>
<protein>
    <submittedName>
        <fullName evidence="2">Gsp_34 putative toxin</fullName>
    </submittedName>
</protein>
<dbReference type="EMBL" id="GBRA01000034">
    <property type="protein sequence ID" value="JAC94760.1"/>
    <property type="molecule type" value="Transcribed_RNA"/>
</dbReference>
<name>A0A098LXT1_GEMSP</name>
<feature type="chain" id="PRO_5001937803" evidence="1">
    <location>
        <begin position="23"/>
        <end position="128"/>
    </location>
</feature>
<dbReference type="AlphaFoldDB" id="A0A098LXT1"/>
<reference evidence="2" key="2">
    <citation type="submission" date="2014-09" db="EMBL/GenBank/DDBJ databases">
        <authorList>
            <person name="Gonzales D.T.T."/>
            <person name="Saloma C.P."/>
        </authorList>
    </citation>
    <scope>NUCLEOTIDE SEQUENCE</scope>
    <source>
        <tissue evidence="2">Venom duct</tissue>
    </source>
</reference>
<keyword evidence="1" id="KW-0732">Signal</keyword>
<reference evidence="2" key="1">
    <citation type="journal article" date="2014" name="Toxicon">
        <title>A bioinformatics survey for conotoxin-like sequences in three turrid snail venom duct transcriptomes.</title>
        <authorList>
            <person name="Gonzales D.T."/>
            <person name="Saloma C.P."/>
        </authorList>
    </citation>
    <scope>NUCLEOTIDE SEQUENCE</scope>
    <source>
        <tissue evidence="2">Venom duct</tissue>
    </source>
</reference>
<evidence type="ECO:0000313" key="2">
    <source>
        <dbReference type="EMBL" id="JAC94760.1"/>
    </source>
</evidence>
<evidence type="ECO:0000256" key="1">
    <source>
        <dbReference type="SAM" id="SignalP"/>
    </source>
</evidence>
<feature type="signal peptide" evidence="1">
    <location>
        <begin position="1"/>
        <end position="22"/>
    </location>
</feature>
<organism evidence="2">
    <name type="scientific">Gemmula speciosa</name>
    <name type="common">Splendid gem-turris</name>
    <name type="synonym">Pleurotoma speciosa</name>
    <dbReference type="NCBI Taxonomy" id="439592"/>
    <lineage>
        <taxon>Eukaryota</taxon>
        <taxon>Metazoa</taxon>
        <taxon>Spiralia</taxon>
        <taxon>Lophotrochozoa</taxon>
        <taxon>Mollusca</taxon>
        <taxon>Gastropoda</taxon>
        <taxon>Caenogastropoda</taxon>
        <taxon>Neogastropoda</taxon>
        <taxon>Conoidea</taxon>
        <taxon>Turridae</taxon>
        <taxon>Gemmula</taxon>
    </lineage>
</organism>
<proteinExistence type="predicted"/>
<accession>A0A098LXT1</accession>